<dbReference type="SUPFAM" id="SSF54975">
    <property type="entry name" value="Acylphosphatase/BLUF domain-like"/>
    <property type="match status" value="1"/>
</dbReference>
<dbReference type="GO" id="GO:0009882">
    <property type="term" value="F:blue light photoreceptor activity"/>
    <property type="evidence" value="ECO:0007669"/>
    <property type="project" value="InterPro"/>
</dbReference>
<feature type="domain" description="BLUF" evidence="1">
    <location>
        <begin position="15"/>
        <end position="106"/>
    </location>
</feature>
<dbReference type="AlphaFoldDB" id="A0A939MLE2"/>
<dbReference type="Gene3D" id="3.30.70.100">
    <property type="match status" value="1"/>
</dbReference>
<dbReference type="RefSeq" id="WP_208098481.1">
    <property type="nucleotide sequence ID" value="NZ_JAGDYM010000014.1"/>
</dbReference>
<organism evidence="2 3">
    <name type="scientific">Leucobacter weissii</name>
    <dbReference type="NCBI Taxonomy" id="1983706"/>
    <lineage>
        <taxon>Bacteria</taxon>
        <taxon>Bacillati</taxon>
        <taxon>Actinomycetota</taxon>
        <taxon>Actinomycetes</taxon>
        <taxon>Micrococcales</taxon>
        <taxon>Microbacteriaceae</taxon>
        <taxon>Leucobacter</taxon>
    </lineage>
</organism>
<evidence type="ECO:0000313" key="2">
    <source>
        <dbReference type="EMBL" id="MBO1902716.1"/>
    </source>
</evidence>
<name>A0A939MLE2_9MICO</name>
<proteinExistence type="predicted"/>
<evidence type="ECO:0000313" key="3">
    <source>
        <dbReference type="Proteomes" id="UP000664382"/>
    </source>
</evidence>
<gene>
    <name evidence="2" type="ORF">J4H92_12240</name>
</gene>
<comment type="caution">
    <text evidence="2">The sequence shown here is derived from an EMBL/GenBank/DDBJ whole genome shotgun (WGS) entry which is preliminary data.</text>
</comment>
<protein>
    <submittedName>
        <fullName evidence="2">BLUF domain-containing protein</fullName>
    </submittedName>
</protein>
<evidence type="ECO:0000259" key="1">
    <source>
        <dbReference type="PROSITE" id="PS50925"/>
    </source>
</evidence>
<sequence>MVRVAAPAPERVEVLKSLVYSSQAVSRFEEEDLRELLRRARAHNESAGITGILLYKTDQFIQFLEGPPAEVDALLSRIQNDPRHTNVRILIDDLVAERRFEDWTMGYRPMGAGSDEPLPGFRDSFADIAAAPDAFTTGRAAKELALWFRVRVGEPVVSRG</sequence>
<keyword evidence="3" id="KW-1185">Reference proteome</keyword>
<reference evidence="2" key="1">
    <citation type="submission" date="2021-03" db="EMBL/GenBank/DDBJ databases">
        <title>Leucobacter chromiisoli sp. nov., isolated from chromium-containing soil of chemical plant.</title>
        <authorList>
            <person name="Xu Z."/>
        </authorList>
    </citation>
    <scope>NUCLEOTIDE SEQUENCE</scope>
    <source>
        <strain evidence="2">S27</strain>
    </source>
</reference>
<dbReference type="InterPro" id="IPR007024">
    <property type="entry name" value="BLUF_domain"/>
</dbReference>
<dbReference type="Proteomes" id="UP000664382">
    <property type="component" value="Unassembled WGS sequence"/>
</dbReference>
<dbReference type="Pfam" id="PF04940">
    <property type="entry name" value="BLUF"/>
    <property type="match status" value="1"/>
</dbReference>
<dbReference type="InterPro" id="IPR036046">
    <property type="entry name" value="Acylphosphatase-like_dom_sf"/>
</dbReference>
<dbReference type="SMART" id="SM01034">
    <property type="entry name" value="BLUF"/>
    <property type="match status" value="1"/>
</dbReference>
<dbReference type="PROSITE" id="PS50925">
    <property type="entry name" value="BLUF"/>
    <property type="match status" value="1"/>
</dbReference>
<dbReference type="EMBL" id="JAGDYM010000014">
    <property type="protein sequence ID" value="MBO1902716.1"/>
    <property type="molecule type" value="Genomic_DNA"/>
</dbReference>
<dbReference type="GO" id="GO:0071949">
    <property type="term" value="F:FAD binding"/>
    <property type="evidence" value="ECO:0007669"/>
    <property type="project" value="InterPro"/>
</dbReference>
<accession>A0A939MLE2</accession>